<evidence type="ECO:0000313" key="5">
    <source>
        <dbReference type="Proteomes" id="UP000002219"/>
    </source>
</evidence>
<name>D7AYW0_NOCDD</name>
<evidence type="ECO:0000256" key="3">
    <source>
        <dbReference type="PROSITE-ProRule" id="PRU00023"/>
    </source>
</evidence>
<dbReference type="AlphaFoldDB" id="D7AYW0"/>
<dbReference type="Gene3D" id="1.25.40.20">
    <property type="entry name" value="Ankyrin repeat-containing domain"/>
    <property type="match status" value="1"/>
</dbReference>
<dbReference type="EMBL" id="CP002040">
    <property type="protein sequence ID" value="ADH68122.1"/>
    <property type="molecule type" value="Genomic_DNA"/>
</dbReference>
<dbReference type="SMART" id="SM00248">
    <property type="entry name" value="ANK"/>
    <property type="match status" value="2"/>
</dbReference>
<dbReference type="SUPFAM" id="SSF48403">
    <property type="entry name" value="Ankyrin repeat"/>
    <property type="match status" value="1"/>
</dbReference>
<sequence length="128" mass="13593">MEPMNELSAEQTGRVIALAMDLAREGRTEELLEFLDHGLPVDARDEQGNTLVMLAAYHGQEAAVRALVDRGADVDLRNDRDQTPVAGALFKGEEGIVALLVAAGADLDAGTPSARAAAEMFGRSHLLP</sequence>
<dbReference type="InterPro" id="IPR036770">
    <property type="entry name" value="Ankyrin_rpt-contain_sf"/>
</dbReference>
<feature type="repeat" description="ANK" evidence="3">
    <location>
        <begin position="47"/>
        <end position="79"/>
    </location>
</feature>
<dbReference type="KEGG" id="nda:Ndas_2707"/>
<dbReference type="eggNOG" id="COG0666">
    <property type="taxonomic scope" value="Bacteria"/>
</dbReference>
<dbReference type="PANTHER" id="PTHR24171">
    <property type="entry name" value="ANKYRIN REPEAT DOMAIN-CONTAINING PROTEIN 39-RELATED"/>
    <property type="match status" value="1"/>
</dbReference>
<evidence type="ECO:0000256" key="1">
    <source>
        <dbReference type="ARBA" id="ARBA00022737"/>
    </source>
</evidence>
<keyword evidence="5" id="KW-1185">Reference proteome</keyword>
<evidence type="ECO:0000256" key="2">
    <source>
        <dbReference type="ARBA" id="ARBA00023043"/>
    </source>
</evidence>
<protein>
    <submittedName>
        <fullName evidence="4">Ankyrin</fullName>
    </submittedName>
</protein>
<dbReference type="InterPro" id="IPR002110">
    <property type="entry name" value="Ankyrin_rpt"/>
</dbReference>
<dbReference type="PROSITE" id="PS50297">
    <property type="entry name" value="ANK_REP_REGION"/>
    <property type="match status" value="1"/>
</dbReference>
<dbReference type="STRING" id="446468.Ndas_2707"/>
<evidence type="ECO:0000313" key="4">
    <source>
        <dbReference type="EMBL" id="ADH68122.1"/>
    </source>
</evidence>
<organism evidence="4 5">
    <name type="scientific">Nocardiopsis dassonvillei (strain ATCC 23218 / DSM 43111 / CIP 107115 / JCM 7437 / KCTC 9190 / NBRC 14626 / NCTC 10488 / NRRL B-5397 / IMRU 509)</name>
    <name type="common">Actinomadura dassonvillei</name>
    <dbReference type="NCBI Taxonomy" id="446468"/>
    <lineage>
        <taxon>Bacteria</taxon>
        <taxon>Bacillati</taxon>
        <taxon>Actinomycetota</taxon>
        <taxon>Actinomycetes</taxon>
        <taxon>Streptosporangiales</taxon>
        <taxon>Nocardiopsidaceae</taxon>
        <taxon>Nocardiopsis</taxon>
    </lineage>
</organism>
<proteinExistence type="predicted"/>
<keyword evidence="1" id="KW-0677">Repeat</keyword>
<accession>D7AYW0</accession>
<dbReference type="Pfam" id="PF12796">
    <property type="entry name" value="Ank_2"/>
    <property type="match status" value="1"/>
</dbReference>
<reference evidence="4 5" key="1">
    <citation type="journal article" date="2010" name="Stand. Genomic Sci.">
        <title>Complete genome sequence of Nocardiopsis dassonvillei type strain (IMRU 509).</title>
        <authorList>
            <person name="Sun H."/>
            <person name="Lapidus A."/>
            <person name="Nolan M."/>
            <person name="Lucas S."/>
            <person name="Del Rio T.G."/>
            <person name="Tice H."/>
            <person name="Cheng J.F."/>
            <person name="Tapia R."/>
            <person name="Han C."/>
            <person name="Goodwin L."/>
            <person name="Pitluck S."/>
            <person name="Pagani I."/>
            <person name="Ivanova N."/>
            <person name="Mavromatis K."/>
            <person name="Mikhailova N."/>
            <person name="Pati A."/>
            <person name="Chen A."/>
            <person name="Palaniappan K."/>
            <person name="Land M."/>
            <person name="Hauser L."/>
            <person name="Chang Y.J."/>
            <person name="Jeffries C.D."/>
            <person name="Djao O.D."/>
            <person name="Rohde M."/>
            <person name="Sikorski J."/>
            <person name="Goker M."/>
            <person name="Woyke T."/>
            <person name="Bristow J."/>
            <person name="Eisen J.A."/>
            <person name="Markowitz V."/>
            <person name="Hugenholtz P."/>
            <person name="Kyrpides N.C."/>
            <person name="Klenk H.P."/>
        </authorList>
    </citation>
    <scope>NUCLEOTIDE SEQUENCE [LARGE SCALE GENOMIC DNA]</scope>
    <source>
        <strain evidence="5">ATCC 23218 / DSM 43111 / CIP 107115 / JCM 7437 / KCTC 9190 / NBRC 14626 / NCTC 10488 / NRRL B-5397 / IMRU 509</strain>
    </source>
</reference>
<keyword evidence="2 3" id="KW-0040">ANK repeat</keyword>
<dbReference type="HOGENOM" id="CLU_000134_34_2_11"/>
<dbReference type="PROSITE" id="PS50088">
    <property type="entry name" value="ANK_REPEAT"/>
    <property type="match status" value="1"/>
</dbReference>
<gene>
    <name evidence="4" type="ordered locus">Ndas_2707</name>
</gene>
<dbReference type="Proteomes" id="UP000002219">
    <property type="component" value="Chromosome 1"/>
</dbReference>